<dbReference type="InterPro" id="IPR036005">
    <property type="entry name" value="Creatinase/aminopeptidase-like"/>
</dbReference>
<dbReference type="EMBL" id="CP030840">
    <property type="protein sequence ID" value="AXC10198.1"/>
    <property type="molecule type" value="Genomic_DNA"/>
</dbReference>
<dbReference type="Gene3D" id="3.90.230.10">
    <property type="entry name" value="Creatinase/methionine aminopeptidase superfamily"/>
    <property type="match status" value="1"/>
</dbReference>
<keyword evidence="8" id="KW-1133">Transmembrane helix</keyword>
<evidence type="ECO:0000256" key="1">
    <source>
        <dbReference type="ARBA" id="ARBA00001424"/>
    </source>
</evidence>
<evidence type="ECO:0000256" key="2">
    <source>
        <dbReference type="ARBA" id="ARBA00001936"/>
    </source>
</evidence>
<feature type="transmembrane region" description="Helical" evidence="8">
    <location>
        <begin position="48"/>
        <end position="69"/>
    </location>
</feature>
<dbReference type="InterPro" id="IPR052433">
    <property type="entry name" value="X-Pro_dipept-like"/>
</dbReference>
<dbReference type="PANTHER" id="PTHR43226">
    <property type="entry name" value="XAA-PRO AMINOPEPTIDASE 3"/>
    <property type="match status" value="1"/>
</dbReference>
<evidence type="ECO:0000256" key="4">
    <source>
        <dbReference type="ARBA" id="ARBA00012574"/>
    </source>
</evidence>
<dbReference type="SUPFAM" id="SSF55920">
    <property type="entry name" value="Creatinase/aminopeptidase"/>
    <property type="match status" value="1"/>
</dbReference>
<dbReference type="SUPFAM" id="SSF53092">
    <property type="entry name" value="Creatinase/prolidase N-terminal domain"/>
    <property type="match status" value="1"/>
</dbReference>
<evidence type="ECO:0000313" key="10">
    <source>
        <dbReference type="EMBL" id="AXC10198.1"/>
    </source>
</evidence>
<keyword evidence="7" id="KW-0464">Manganese</keyword>
<comment type="catalytic activity">
    <reaction evidence="1">
        <text>Release of any N-terminal amino acid, including proline, that is linked to proline, even from a dipeptide or tripeptide.</text>
        <dbReference type="EC" id="3.4.11.9"/>
    </reaction>
</comment>
<dbReference type="AlphaFoldDB" id="A0A2Z5FTP0"/>
<keyword evidence="10" id="KW-0645">Protease</keyword>
<evidence type="ECO:0000256" key="5">
    <source>
        <dbReference type="ARBA" id="ARBA00022723"/>
    </source>
</evidence>
<evidence type="ECO:0000256" key="3">
    <source>
        <dbReference type="ARBA" id="ARBA00008766"/>
    </source>
</evidence>
<dbReference type="GO" id="GO:0004177">
    <property type="term" value="F:aminopeptidase activity"/>
    <property type="evidence" value="ECO:0007669"/>
    <property type="project" value="UniProtKB-KW"/>
</dbReference>
<organism evidence="10 11">
    <name type="scientific">Acidisarcina polymorpha</name>
    <dbReference type="NCBI Taxonomy" id="2211140"/>
    <lineage>
        <taxon>Bacteria</taxon>
        <taxon>Pseudomonadati</taxon>
        <taxon>Acidobacteriota</taxon>
        <taxon>Terriglobia</taxon>
        <taxon>Terriglobales</taxon>
        <taxon>Acidobacteriaceae</taxon>
        <taxon>Acidisarcina</taxon>
    </lineage>
</organism>
<dbReference type="Pfam" id="PF00557">
    <property type="entry name" value="Peptidase_M24"/>
    <property type="match status" value="1"/>
</dbReference>
<accession>A0A2Z5FTP0</accession>
<dbReference type="Gene3D" id="3.40.350.10">
    <property type="entry name" value="Creatinase/prolidase N-terminal domain"/>
    <property type="match status" value="1"/>
</dbReference>
<evidence type="ECO:0000259" key="9">
    <source>
        <dbReference type="Pfam" id="PF00557"/>
    </source>
</evidence>
<keyword evidence="11" id="KW-1185">Reference proteome</keyword>
<evidence type="ECO:0000313" key="11">
    <source>
        <dbReference type="Proteomes" id="UP000253606"/>
    </source>
</evidence>
<dbReference type="PANTHER" id="PTHR43226:SF4">
    <property type="entry name" value="XAA-PRO AMINOPEPTIDASE 3"/>
    <property type="match status" value="1"/>
</dbReference>
<evidence type="ECO:0000256" key="8">
    <source>
        <dbReference type="SAM" id="Phobius"/>
    </source>
</evidence>
<dbReference type="KEGG" id="abas:ACPOL_0839"/>
<comment type="cofactor">
    <cofactor evidence="2">
        <name>Mn(2+)</name>
        <dbReference type="ChEBI" id="CHEBI:29035"/>
    </cofactor>
</comment>
<keyword evidence="8" id="KW-0812">Transmembrane</keyword>
<keyword evidence="6" id="KW-0378">Hydrolase</keyword>
<proteinExistence type="inferred from homology"/>
<dbReference type="EC" id="3.4.11.9" evidence="4"/>
<dbReference type="GO" id="GO:0006508">
    <property type="term" value="P:proteolysis"/>
    <property type="evidence" value="ECO:0007669"/>
    <property type="project" value="TreeGrafter"/>
</dbReference>
<dbReference type="GO" id="GO:0005829">
    <property type="term" value="C:cytosol"/>
    <property type="evidence" value="ECO:0007669"/>
    <property type="project" value="TreeGrafter"/>
</dbReference>
<comment type="similarity">
    <text evidence="3">Belongs to the peptidase M24B family.</text>
</comment>
<name>A0A2Z5FTP0_9BACT</name>
<keyword evidence="8" id="KW-0472">Membrane</keyword>
<keyword evidence="5" id="KW-0479">Metal-binding</keyword>
<reference evidence="10 11" key="1">
    <citation type="journal article" date="2018" name="Front. Microbiol.">
        <title>Hydrolytic Capabilities as a Key to Environmental Success: Chitinolytic and Cellulolytic Acidobacteria From Acidic Sub-arctic Soils and Boreal Peatlands.</title>
        <authorList>
            <person name="Belova S.E."/>
            <person name="Ravin N.V."/>
            <person name="Pankratov T.A."/>
            <person name="Rakitin A.L."/>
            <person name="Ivanova A.A."/>
            <person name="Beletsky A.V."/>
            <person name="Mardanov A.V."/>
            <person name="Sinninghe Damste J.S."/>
            <person name="Dedysh S.N."/>
        </authorList>
    </citation>
    <scope>NUCLEOTIDE SEQUENCE [LARGE SCALE GENOMIC DNA]</scope>
    <source>
        <strain evidence="10 11">SBC82</strain>
    </source>
</reference>
<dbReference type="GO" id="GO:0046872">
    <property type="term" value="F:metal ion binding"/>
    <property type="evidence" value="ECO:0007669"/>
    <property type="project" value="UniProtKB-KW"/>
</dbReference>
<dbReference type="Proteomes" id="UP000253606">
    <property type="component" value="Chromosome"/>
</dbReference>
<feature type="domain" description="Peptidase M24" evidence="9">
    <location>
        <begin position="245"/>
        <end position="392"/>
    </location>
</feature>
<evidence type="ECO:0000256" key="6">
    <source>
        <dbReference type="ARBA" id="ARBA00022801"/>
    </source>
</evidence>
<gene>
    <name evidence="10" type="ORF">ACPOL_0839</name>
</gene>
<keyword evidence="10" id="KW-0031">Aminopeptidase</keyword>
<evidence type="ECO:0000256" key="7">
    <source>
        <dbReference type="ARBA" id="ARBA00023211"/>
    </source>
</evidence>
<dbReference type="InterPro" id="IPR000994">
    <property type="entry name" value="Pept_M24"/>
</dbReference>
<dbReference type="InterPro" id="IPR029149">
    <property type="entry name" value="Creatin/AminoP/Spt16_N"/>
</dbReference>
<sequence>MSCYRLINQTAFVLFIELSVRASLLFEMNAHEESLQAASVICPLRKETVLSCLLSLLFLLPCLLSAFAADRGELQNRRYRAAAKVHDGILLVRATSQMDAYEDGLHQAAEFYYLVGLENALGAFLAIDGASGESWLFLASTSVAAGSEVAPGPEAERLLGIDHVVDISALRQFLTERAVTPRNLYYTVPFLSLPDLPENIVGSTNAKAPSWAVVIAKEWPTFHLKDETSGMHEVMAIQSADEVAALRSAGKATVSAMKAGLRVVRPGVSQRTVELAIVDSCWQAGAHGVSYWPIVAAGKNGVVPQVYSSSLRYDHLNTAMQAGDLIHFDVGCESSHYEGNLGRTVPVSGHFTDDQRETWNIFIAAYRAGVSVFREGVTEGQVFDAWSTELLRHRASAKSSLALRAIESWSKRENDPYWLVHYTHLFPAHVKGPLSAESVIDFAPVASIDGQGYYLEDMYRITRNGAELLTPGIPYTAEEIEASMH</sequence>
<protein>
    <recommendedName>
        <fullName evidence="4">Xaa-Pro aminopeptidase</fullName>
        <ecNumber evidence="4">3.4.11.9</ecNumber>
    </recommendedName>
</protein>